<comment type="caution">
    <text evidence="2">The sequence shown here is derived from an EMBL/GenBank/DDBJ whole genome shotgun (WGS) entry which is preliminary data.</text>
</comment>
<dbReference type="Proteomes" id="UP001239445">
    <property type="component" value="Unassembled WGS sequence"/>
</dbReference>
<keyword evidence="3" id="KW-1185">Reference proteome</keyword>
<accession>A0AAJ0BS03</accession>
<reference evidence="2" key="1">
    <citation type="submission" date="2023-06" db="EMBL/GenBank/DDBJ databases">
        <title>Genome-scale phylogeny and comparative genomics of the fungal order Sordariales.</title>
        <authorList>
            <consortium name="Lawrence Berkeley National Laboratory"/>
            <person name="Hensen N."/>
            <person name="Bonometti L."/>
            <person name="Westerberg I."/>
            <person name="Brannstrom I.O."/>
            <person name="Guillou S."/>
            <person name="Cros-Aarteil S."/>
            <person name="Calhoun S."/>
            <person name="Haridas S."/>
            <person name="Kuo A."/>
            <person name="Mondo S."/>
            <person name="Pangilinan J."/>
            <person name="Riley R."/>
            <person name="Labutti K."/>
            <person name="Andreopoulos B."/>
            <person name="Lipzen A."/>
            <person name="Chen C."/>
            <person name="Yanf M."/>
            <person name="Daum C."/>
            <person name="Ng V."/>
            <person name="Clum A."/>
            <person name="Steindorff A."/>
            <person name="Ohm R."/>
            <person name="Martin F."/>
            <person name="Silar P."/>
            <person name="Natvig D."/>
            <person name="Lalanne C."/>
            <person name="Gautier V."/>
            <person name="Ament-Velasquez S.L."/>
            <person name="Kruys A."/>
            <person name="Hutchinson M.I."/>
            <person name="Powell A.J."/>
            <person name="Barry K."/>
            <person name="Miller A.N."/>
            <person name="Grigoriev I.V."/>
            <person name="Debuchy R."/>
            <person name="Gladieux P."/>
            <person name="Thoren M.H."/>
            <person name="Johannesson H."/>
        </authorList>
    </citation>
    <scope>NUCLEOTIDE SEQUENCE</scope>
    <source>
        <strain evidence="2">PSN4</strain>
    </source>
</reference>
<evidence type="ECO:0000313" key="2">
    <source>
        <dbReference type="EMBL" id="KAK1760926.1"/>
    </source>
</evidence>
<evidence type="ECO:0000256" key="1">
    <source>
        <dbReference type="SAM" id="MobiDB-lite"/>
    </source>
</evidence>
<protein>
    <submittedName>
        <fullName evidence="2">Uncharacterized protein</fullName>
    </submittedName>
</protein>
<gene>
    <name evidence="2" type="ORF">QBC47DRAFT_18251</name>
</gene>
<name>A0AAJ0BS03_9PEZI</name>
<feature type="region of interest" description="Disordered" evidence="1">
    <location>
        <begin position="1"/>
        <end position="68"/>
    </location>
</feature>
<organism evidence="2 3">
    <name type="scientific">Echria macrotheca</name>
    <dbReference type="NCBI Taxonomy" id="438768"/>
    <lineage>
        <taxon>Eukaryota</taxon>
        <taxon>Fungi</taxon>
        <taxon>Dikarya</taxon>
        <taxon>Ascomycota</taxon>
        <taxon>Pezizomycotina</taxon>
        <taxon>Sordariomycetes</taxon>
        <taxon>Sordariomycetidae</taxon>
        <taxon>Sordariales</taxon>
        <taxon>Schizotheciaceae</taxon>
        <taxon>Echria</taxon>
    </lineage>
</organism>
<dbReference type="PROSITE" id="PS51257">
    <property type="entry name" value="PROKAR_LIPOPROTEIN"/>
    <property type="match status" value="1"/>
</dbReference>
<sequence>MQGRLTRVQEQHKRCSSSAASAAAACQSPAAQGRDRLRRQQPDFNQPNKQSDSHPRPGSSTWERATFGSDDSPQLIDSALFLAFLDSRHQRKLRDWCGSLEHSTGHEGSERGHCKRRRQRMTWLLQTVLTFVRGRRPIDRIFSDTSFAQVSPGYRRRRAFLPNMNRPCATAQRPAIRTRRPLLLSKASQALPSPSRHTKMAIYGSAIWRALHDHGSYGCR</sequence>
<feature type="compositionally biased region" description="Low complexity" evidence="1">
    <location>
        <begin position="16"/>
        <end position="32"/>
    </location>
</feature>
<evidence type="ECO:0000313" key="3">
    <source>
        <dbReference type="Proteomes" id="UP001239445"/>
    </source>
</evidence>
<dbReference type="EMBL" id="MU839827">
    <property type="protein sequence ID" value="KAK1760926.1"/>
    <property type="molecule type" value="Genomic_DNA"/>
</dbReference>
<dbReference type="AlphaFoldDB" id="A0AAJ0BS03"/>
<proteinExistence type="predicted"/>